<organism evidence="2 3">
    <name type="scientific">Streptomyces canus</name>
    <dbReference type="NCBI Taxonomy" id="58343"/>
    <lineage>
        <taxon>Bacteria</taxon>
        <taxon>Bacillati</taxon>
        <taxon>Actinomycetota</taxon>
        <taxon>Actinomycetes</taxon>
        <taxon>Kitasatosporales</taxon>
        <taxon>Streptomycetaceae</taxon>
        <taxon>Streptomyces</taxon>
        <taxon>Streptomyces aurantiacus group</taxon>
    </lineage>
</organism>
<keyword evidence="1" id="KW-0472">Membrane</keyword>
<protein>
    <submittedName>
        <fullName evidence="2">ABC transporter</fullName>
    </submittedName>
</protein>
<feature type="transmembrane region" description="Helical" evidence="1">
    <location>
        <begin position="148"/>
        <end position="170"/>
    </location>
</feature>
<name>A0A101S588_9ACTN</name>
<evidence type="ECO:0000313" key="3">
    <source>
        <dbReference type="Proteomes" id="UP000053669"/>
    </source>
</evidence>
<accession>A0A101S588</accession>
<sequence length="249" mass="25333">MSSPPIPRSFAPVLRSEWLKIRTLRSLLGALLALFAATTAFSAIAGVSETSDPEFDPLFMALSGVGPGQIAAISFGAMAVSSEFHGGGLRLSLAAVPRRGRWFAAKLLAIGVPTLAVGLVTALAALVVGRAGLGDAASGLSTGEQTRGVIGCAVYLTLMALFAAGVATLLRSGVGALSLIIPFILVVSFVIGDAAGAGVADFLPDRAGQTVLYETPDRTLGPWTGLGVTALWTAAAVTAGAWSLRRRDA</sequence>
<feature type="transmembrane region" description="Helical" evidence="1">
    <location>
        <begin position="102"/>
        <end position="128"/>
    </location>
</feature>
<dbReference type="AlphaFoldDB" id="A0A101S588"/>
<feature type="transmembrane region" description="Helical" evidence="1">
    <location>
        <begin position="220"/>
        <end position="244"/>
    </location>
</feature>
<proteinExistence type="predicted"/>
<comment type="caution">
    <text evidence="2">The sequence shown here is derived from an EMBL/GenBank/DDBJ whole genome shotgun (WGS) entry which is preliminary data.</text>
</comment>
<evidence type="ECO:0000256" key="1">
    <source>
        <dbReference type="SAM" id="Phobius"/>
    </source>
</evidence>
<reference evidence="2 3" key="1">
    <citation type="submission" date="2015-10" db="EMBL/GenBank/DDBJ databases">
        <title>Draft genome sequence of Streptomyces canus DSM 40017, type strain for the species Streptomyces canus.</title>
        <authorList>
            <person name="Ruckert C."/>
            <person name="Winkler A."/>
            <person name="Kalinowski J."/>
            <person name="Kampfer P."/>
            <person name="Glaeser S."/>
        </authorList>
    </citation>
    <scope>NUCLEOTIDE SEQUENCE [LARGE SCALE GENOMIC DNA]</scope>
    <source>
        <strain evidence="2 3">DSM 40017</strain>
    </source>
</reference>
<feature type="transmembrane region" description="Helical" evidence="1">
    <location>
        <begin position="58"/>
        <end position="81"/>
    </location>
</feature>
<keyword evidence="1" id="KW-0812">Transmembrane</keyword>
<dbReference type="STRING" id="58343.AQJ46_24565"/>
<dbReference type="RefSeq" id="WP_059207639.1">
    <property type="nucleotide sequence ID" value="NZ_KQ948662.1"/>
</dbReference>
<dbReference type="Proteomes" id="UP000053669">
    <property type="component" value="Unassembled WGS sequence"/>
</dbReference>
<dbReference type="EMBL" id="LMWU01000022">
    <property type="protein sequence ID" value="KUN67450.1"/>
    <property type="molecule type" value="Genomic_DNA"/>
</dbReference>
<keyword evidence="1" id="KW-1133">Transmembrane helix</keyword>
<feature type="transmembrane region" description="Helical" evidence="1">
    <location>
        <begin position="177"/>
        <end position="200"/>
    </location>
</feature>
<evidence type="ECO:0000313" key="2">
    <source>
        <dbReference type="EMBL" id="KUN67450.1"/>
    </source>
</evidence>
<gene>
    <name evidence="2" type="ORF">AQJ46_24565</name>
</gene>